<name>A0A8J3J1B1_9ACTN</name>
<accession>A0A8J3J1B1</accession>
<dbReference type="Proteomes" id="UP000612808">
    <property type="component" value="Unassembled WGS sequence"/>
</dbReference>
<feature type="region of interest" description="Disordered" evidence="1">
    <location>
        <begin position="108"/>
        <end position="139"/>
    </location>
</feature>
<feature type="compositionally biased region" description="Polar residues" evidence="1">
    <location>
        <begin position="123"/>
        <end position="139"/>
    </location>
</feature>
<dbReference type="AlphaFoldDB" id="A0A8J3J1B1"/>
<gene>
    <name evidence="2" type="ORF">Aru02nite_11290</name>
</gene>
<reference evidence="2" key="1">
    <citation type="submission" date="2021-01" db="EMBL/GenBank/DDBJ databases">
        <title>Whole genome shotgun sequence of Actinocatenispora rupis NBRC 107355.</title>
        <authorList>
            <person name="Komaki H."/>
            <person name="Tamura T."/>
        </authorList>
    </citation>
    <scope>NUCLEOTIDE SEQUENCE</scope>
    <source>
        <strain evidence="2">NBRC 107355</strain>
    </source>
</reference>
<sequence>MDPFPAARGAPAGIWWPYTTNLTAELPALVAGLTAWLNDTGHELKVRRITVNLSAWTHVPTRTEIAGQPVRITWSGTLDPHITRIACAPDERTFLLITLLVLPPDTPYGPGRAAMARGGGTSVRGSQPRTQTQETQVPT</sequence>
<dbReference type="EMBL" id="BOMB01000006">
    <property type="protein sequence ID" value="GID10240.1"/>
    <property type="molecule type" value="Genomic_DNA"/>
</dbReference>
<protein>
    <submittedName>
        <fullName evidence="2">Uncharacterized protein</fullName>
    </submittedName>
</protein>
<dbReference type="InterPro" id="IPR046036">
    <property type="entry name" value="DUF5994"/>
</dbReference>
<organism evidence="2 3">
    <name type="scientific">Actinocatenispora rupis</name>
    <dbReference type="NCBI Taxonomy" id="519421"/>
    <lineage>
        <taxon>Bacteria</taxon>
        <taxon>Bacillati</taxon>
        <taxon>Actinomycetota</taxon>
        <taxon>Actinomycetes</taxon>
        <taxon>Micromonosporales</taxon>
        <taxon>Micromonosporaceae</taxon>
        <taxon>Actinocatenispora</taxon>
    </lineage>
</organism>
<evidence type="ECO:0000313" key="2">
    <source>
        <dbReference type="EMBL" id="GID10240.1"/>
    </source>
</evidence>
<evidence type="ECO:0000313" key="3">
    <source>
        <dbReference type="Proteomes" id="UP000612808"/>
    </source>
</evidence>
<comment type="caution">
    <text evidence="2">The sequence shown here is derived from an EMBL/GenBank/DDBJ whole genome shotgun (WGS) entry which is preliminary data.</text>
</comment>
<keyword evidence="3" id="KW-1185">Reference proteome</keyword>
<proteinExistence type="predicted"/>
<evidence type="ECO:0000256" key="1">
    <source>
        <dbReference type="SAM" id="MobiDB-lite"/>
    </source>
</evidence>
<dbReference type="Pfam" id="PF19457">
    <property type="entry name" value="DUF5994"/>
    <property type="match status" value="1"/>
</dbReference>